<gene>
    <name evidence="1" type="ORF">BAU07_26270</name>
</gene>
<organism evidence="1 2">
    <name type="scientific">Bordetella flabilis</name>
    <dbReference type="NCBI Taxonomy" id="463014"/>
    <lineage>
        <taxon>Bacteria</taxon>
        <taxon>Pseudomonadati</taxon>
        <taxon>Pseudomonadota</taxon>
        <taxon>Betaproteobacteria</taxon>
        <taxon>Burkholderiales</taxon>
        <taxon>Alcaligenaceae</taxon>
        <taxon>Bordetella</taxon>
    </lineage>
</organism>
<dbReference type="Proteomes" id="UP000091926">
    <property type="component" value="Plasmid unnamed1"/>
</dbReference>
<keyword evidence="2" id="KW-1185">Reference proteome</keyword>
<dbReference type="Gene3D" id="1.25.10.10">
    <property type="entry name" value="Leucine-rich Repeat Variant"/>
    <property type="match status" value="1"/>
</dbReference>
<dbReference type="AlphaFoldDB" id="A0A193GMK4"/>
<geneLocation type="plasmid" evidence="1 2">
    <name>unnamed1</name>
</geneLocation>
<protein>
    <submittedName>
        <fullName evidence="1">Uncharacterized protein</fullName>
    </submittedName>
</protein>
<accession>A0A193GMK4</accession>
<evidence type="ECO:0000313" key="2">
    <source>
        <dbReference type="Proteomes" id="UP000091926"/>
    </source>
</evidence>
<keyword evidence="1" id="KW-0614">Plasmid</keyword>
<evidence type="ECO:0000313" key="1">
    <source>
        <dbReference type="EMBL" id="ANN80833.1"/>
    </source>
</evidence>
<dbReference type="EMBL" id="CP016173">
    <property type="protein sequence ID" value="ANN80833.1"/>
    <property type="molecule type" value="Genomic_DNA"/>
</dbReference>
<dbReference type="KEGG" id="bfz:BAU07_26270"/>
<name>A0A193GMK4_9BORD</name>
<dbReference type="InterPro" id="IPR011989">
    <property type="entry name" value="ARM-like"/>
</dbReference>
<proteinExistence type="predicted"/>
<dbReference type="RefSeq" id="WP_066665848.1">
    <property type="nucleotide sequence ID" value="NZ_CBCSCL010000020.1"/>
</dbReference>
<sequence length="282" mass="30697">MADRTVQFQRAVDFLSERQARGPIAQRIGLPLHAGVSLPTGAHTAQANTLGLRALVRGVASATKQAFRARLAEFSEDSERISTEFFFAQSNRLSGAEQVALFMEGRESGAVAHAAARQPTVPRELQNALLEHGFHHTEAMRALAANPSTHPQTLLPLASHPIRDVRIAVASHIGPRMRIEEKALEADKQLVFNTLIEQYEDGYGPFIIPVCKDLEQLRWVFDRSTLTPATASLFTENPYASNDILLSVLGSNTIGLLPGGPGVKERARALVNNRLGDLGPTL</sequence>
<reference evidence="1 2" key="1">
    <citation type="submission" date="2016-06" db="EMBL/GenBank/DDBJ databases">
        <title>Complete genome sequences of Bordetella bronchialis and Bordetella flabilis.</title>
        <authorList>
            <person name="LiPuma J.J."/>
            <person name="Spilker T."/>
        </authorList>
    </citation>
    <scope>NUCLEOTIDE SEQUENCE [LARGE SCALE GENOMIC DNA]</scope>
    <source>
        <strain evidence="1 2">AU10664</strain>
        <plasmid evidence="1 2">unnamed1</plasmid>
    </source>
</reference>